<dbReference type="AlphaFoldDB" id="A0A398CTT2"/>
<dbReference type="PANTHER" id="PTHR43201:SF8">
    <property type="entry name" value="ACYL-COA SYNTHETASE FAMILY MEMBER 3"/>
    <property type="match status" value="1"/>
</dbReference>
<dbReference type="InterPro" id="IPR020845">
    <property type="entry name" value="AMP-binding_CS"/>
</dbReference>
<accession>A0A398CTT2</accession>
<dbReference type="InterPro" id="IPR000873">
    <property type="entry name" value="AMP-dep_synth/lig_dom"/>
</dbReference>
<dbReference type="GO" id="GO:0006631">
    <property type="term" value="P:fatty acid metabolic process"/>
    <property type="evidence" value="ECO:0007669"/>
    <property type="project" value="TreeGrafter"/>
</dbReference>
<dbReference type="InterPro" id="IPR045851">
    <property type="entry name" value="AMP-bd_C_sf"/>
</dbReference>
<gene>
    <name evidence="4" type="ORF">D3H35_16805</name>
</gene>
<dbReference type="EMBL" id="QXJM01000039">
    <property type="protein sequence ID" value="RIE02374.1"/>
    <property type="molecule type" value="Genomic_DNA"/>
</dbReference>
<dbReference type="InterPro" id="IPR025110">
    <property type="entry name" value="AMP-bd_C"/>
</dbReference>
<dbReference type="SUPFAM" id="SSF56801">
    <property type="entry name" value="Acetyl-CoA synthetase-like"/>
    <property type="match status" value="1"/>
</dbReference>
<comment type="similarity">
    <text evidence="1">Belongs to the ATP-dependent AMP-binding enzyme family.</text>
</comment>
<dbReference type="Pfam" id="PF00501">
    <property type="entry name" value="AMP-binding"/>
    <property type="match status" value="1"/>
</dbReference>
<evidence type="ECO:0000259" key="3">
    <source>
        <dbReference type="Pfam" id="PF13193"/>
    </source>
</evidence>
<dbReference type="PROSITE" id="PS00455">
    <property type="entry name" value="AMP_BINDING"/>
    <property type="match status" value="1"/>
</dbReference>
<feature type="domain" description="AMP-binding enzyme C-terminal" evidence="3">
    <location>
        <begin position="366"/>
        <end position="435"/>
    </location>
</feature>
<dbReference type="GO" id="GO:0031956">
    <property type="term" value="F:medium-chain fatty acid-CoA ligase activity"/>
    <property type="evidence" value="ECO:0007669"/>
    <property type="project" value="TreeGrafter"/>
</dbReference>
<evidence type="ECO:0000313" key="4">
    <source>
        <dbReference type="EMBL" id="RIE02374.1"/>
    </source>
</evidence>
<dbReference type="Gene3D" id="3.30.300.30">
    <property type="match status" value="1"/>
</dbReference>
<dbReference type="Pfam" id="PF13193">
    <property type="entry name" value="AMP-binding_C"/>
    <property type="match status" value="1"/>
</dbReference>
<dbReference type="PANTHER" id="PTHR43201">
    <property type="entry name" value="ACYL-COA SYNTHETASE"/>
    <property type="match status" value="1"/>
</dbReference>
<dbReference type="RefSeq" id="WP_119150413.1">
    <property type="nucleotide sequence ID" value="NZ_JBHSOV010000028.1"/>
</dbReference>
<evidence type="ECO:0000256" key="1">
    <source>
        <dbReference type="ARBA" id="ARBA00006432"/>
    </source>
</evidence>
<keyword evidence="5" id="KW-1185">Reference proteome</keyword>
<organism evidence="4 5">
    <name type="scientific">Cohnella faecalis</name>
    <dbReference type="NCBI Taxonomy" id="2315694"/>
    <lineage>
        <taxon>Bacteria</taxon>
        <taxon>Bacillati</taxon>
        <taxon>Bacillota</taxon>
        <taxon>Bacilli</taxon>
        <taxon>Bacillales</taxon>
        <taxon>Paenibacillaceae</taxon>
        <taxon>Cohnella</taxon>
    </lineage>
</organism>
<evidence type="ECO:0000259" key="2">
    <source>
        <dbReference type="Pfam" id="PF00501"/>
    </source>
</evidence>
<name>A0A398CTT2_9BACL</name>
<protein>
    <submittedName>
        <fullName evidence="4">Long-chain fatty acid--CoA ligase</fullName>
    </submittedName>
</protein>
<proteinExistence type="inferred from homology"/>
<evidence type="ECO:0000313" key="5">
    <source>
        <dbReference type="Proteomes" id="UP000266340"/>
    </source>
</evidence>
<dbReference type="OrthoDB" id="9803968at2"/>
<feature type="domain" description="AMP-dependent synthetase/ligase" evidence="2">
    <location>
        <begin position="15"/>
        <end position="305"/>
    </location>
</feature>
<sequence length="450" mass="50017">MHFDFLLEGFEQRRAESAIGWKDATYSYGWLLDRITEFEKRLEAEDGIAHSVVSLEGDYSPHTIAALFALIKLSSIIVPMDGNIPEAKRTEMLGVAEARTRVRAGEDGIEVISLDAEPPVNRWLDHLRQERAPGLVLFSSGSTGKSKAAVHHAGRLLWKFRLARSAKRTIPFMMFDHIGGLNTMLQSLAGGGCLYILQDRSPYEVCRTIEAHRIQALPVSPTFMNLLLLSGVHAEFDLSSLEVVSYGSEVMPESTLTAWKERFPSVRTVQAYGMSELGVLRTKSRTDDSLHFSLADDGVQYRIVDGMLEIKTATAMLGYLNAPDPFTSDGWLMTGDMAVEEGGFLRILGRRSDLINVGGEKVYPAEVESVLQLIANIEEVAVSGEPSAITGQIVKATVKLQGEESLKELRGRIWEFCKDKLPAWKIPQKIVITNDSMTSERMKKVRISQK</sequence>
<keyword evidence="4" id="KW-0436">Ligase</keyword>
<dbReference type="Gene3D" id="3.40.50.12780">
    <property type="entry name" value="N-terminal domain of ligase-like"/>
    <property type="match status" value="1"/>
</dbReference>
<dbReference type="InterPro" id="IPR042099">
    <property type="entry name" value="ANL_N_sf"/>
</dbReference>
<dbReference type="CDD" id="cd04433">
    <property type="entry name" value="AFD_class_I"/>
    <property type="match status" value="1"/>
</dbReference>
<dbReference type="Proteomes" id="UP000266340">
    <property type="component" value="Unassembled WGS sequence"/>
</dbReference>
<reference evidence="4 5" key="1">
    <citation type="submission" date="2018-09" db="EMBL/GenBank/DDBJ databases">
        <title>Cohnella cavernae sp. nov., isolated from a karst cave.</title>
        <authorList>
            <person name="Zhu H."/>
        </authorList>
    </citation>
    <scope>NUCLEOTIDE SEQUENCE [LARGE SCALE GENOMIC DNA]</scope>
    <source>
        <strain evidence="4 5">K2E09-144</strain>
    </source>
</reference>
<comment type="caution">
    <text evidence="4">The sequence shown here is derived from an EMBL/GenBank/DDBJ whole genome shotgun (WGS) entry which is preliminary data.</text>
</comment>